<protein>
    <submittedName>
        <fullName evidence="1">Uncharacterized protein</fullName>
    </submittedName>
</protein>
<dbReference type="Proteomes" id="UP000800235">
    <property type="component" value="Unassembled WGS sequence"/>
</dbReference>
<sequence length="115" mass="13262">MHEFFSRYNSLPPTSLRATQWHLLTLASFAVCKTKNRNRIQVLAVWSNTQRQFSSKVVSTTRVNVPTTLPLPKISSVFYFLTCCLSILYFTPHLQYFQQALFAPFPGLYAILPSR</sequence>
<keyword evidence="2" id="KW-1185">Reference proteome</keyword>
<dbReference type="EMBL" id="MU007103">
    <property type="protein sequence ID" value="KAF2421052.1"/>
    <property type="molecule type" value="Genomic_DNA"/>
</dbReference>
<evidence type="ECO:0000313" key="1">
    <source>
        <dbReference type="EMBL" id="KAF2421052.1"/>
    </source>
</evidence>
<name>A0A9P4TU19_9PEZI</name>
<evidence type="ECO:0000313" key="2">
    <source>
        <dbReference type="Proteomes" id="UP000800235"/>
    </source>
</evidence>
<dbReference type="AlphaFoldDB" id="A0A9P4TU19"/>
<reference evidence="1" key="1">
    <citation type="journal article" date="2020" name="Stud. Mycol.">
        <title>101 Dothideomycetes genomes: a test case for predicting lifestyles and emergence of pathogens.</title>
        <authorList>
            <person name="Haridas S."/>
            <person name="Albert R."/>
            <person name="Binder M."/>
            <person name="Bloem J."/>
            <person name="Labutti K."/>
            <person name="Salamov A."/>
            <person name="Andreopoulos B."/>
            <person name="Baker S."/>
            <person name="Barry K."/>
            <person name="Bills G."/>
            <person name="Bluhm B."/>
            <person name="Cannon C."/>
            <person name="Castanera R."/>
            <person name="Culley D."/>
            <person name="Daum C."/>
            <person name="Ezra D."/>
            <person name="Gonzalez J."/>
            <person name="Henrissat B."/>
            <person name="Kuo A."/>
            <person name="Liang C."/>
            <person name="Lipzen A."/>
            <person name="Lutzoni F."/>
            <person name="Magnuson J."/>
            <person name="Mondo S."/>
            <person name="Nolan M."/>
            <person name="Ohm R."/>
            <person name="Pangilinan J."/>
            <person name="Park H.-J."/>
            <person name="Ramirez L."/>
            <person name="Alfaro M."/>
            <person name="Sun H."/>
            <person name="Tritt A."/>
            <person name="Yoshinaga Y."/>
            <person name="Zwiers L.-H."/>
            <person name="Turgeon B."/>
            <person name="Goodwin S."/>
            <person name="Spatafora J."/>
            <person name="Crous P."/>
            <person name="Grigoriev I."/>
        </authorList>
    </citation>
    <scope>NUCLEOTIDE SEQUENCE</scope>
    <source>
        <strain evidence="1">CBS 130266</strain>
    </source>
</reference>
<proteinExistence type="predicted"/>
<gene>
    <name evidence="1" type="ORF">EJ08DRAFT_524084</name>
</gene>
<organism evidence="1 2">
    <name type="scientific">Tothia fuscella</name>
    <dbReference type="NCBI Taxonomy" id="1048955"/>
    <lineage>
        <taxon>Eukaryota</taxon>
        <taxon>Fungi</taxon>
        <taxon>Dikarya</taxon>
        <taxon>Ascomycota</taxon>
        <taxon>Pezizomycotina</taxon>
        <taxon>Dothideomycetes</taxon>
        <taxon>Pleosporomycetidae</taxon>
        <taxon>Venturiales</taxon>
        <taxon>Cylindrosympodiaceae</taxon>
        <taxon>Tothia</taxon>
    </lineage>
</organism>
<accession>A0A9P4TU19</accession>
<comment type="caution">
    <text evidence="1">The sequence shown here is derived from an EMBL/GenBank/DDBJ whole genome shotgun (WGS) entry which is preliminary data.</text>
</comment>